<organism evidence="6 9">
    <name type="scientific">Candidatus Hakubella thermalkaliphila</name>
    <dbReference type="NCBI Taxonomy" id="2754717"/>
    <lineage>
        <taxon>Bacteria</taxon>
        <taxon>Bacillati</taxon>
        <taxon>Actinomycetota</taxon>
        <taxon>Actinomycetota incertae sedis</taxon>
        <taxon>Candidatus Hakubellales</taxon>
        <taxon>Candidatus Hakubellaceae</taxon>
        <taxon>Candidatus Hakubella</taxon>
    </lineage>
</organism>
<feature type="transmembrane region" description="Helical" evidence="1">
    <location>
        <begin position="126"/>
        <end position="149"/>
    </location>
</feature>
<dbReference type="Proteomes" id="UP000568877">
    <property type="component" value="Unassembled WGS sequence"/>
</dbReference>
<dbReference type="EMBL" id="BLSA01000204">
    <property type="protein sequence ID" value="GFP32935.1"/>
    <property type="molecule type" value="Genomic_DNA"/>
</dbReference>
<evidence type="ECO:0000313" key="7">
    <source>
        <dbReference type="Proteomes" id="UP000561271"/>
    </source>
</evidence>
<keyword evidence="1" id="KW-0472">Membrane</keyword>
<evidence type="ECO:0000313" key="11">
    <source>
        <dbReference type="Proteomes" id="UP000588083"/>
    </source>
</evidence>
<dbReference type="Proteomes" id="UP000585609">
    <property type="component" value="Unassembled WGS sequence"/>
</dbReference>
<proteinExistence type="predicted"/>
<dbReference type="Proteomes" id="UP000588083">
    <property type="component" value="Unassembled WGS sequence"/>
</dbReference>
<keyword evidence="1" id="KW-0812">Transmembrane</keyword>
<name>A0A6V8Q4C9_9ACTN</name>
<dbReference type="EMBL" id="BLRW01000192">
    <property type="protein sequence ID" value="GFP23769.1"/>
    <property type="molecule type" value="Genomic_DNA"/>
</dbReference>
<evidence type="ECO:0000313" key="6">
    <source>
        <dbReference type="EMBL" id="GFP39622.1"/>
    </source>
</evidence>
<feature type="transmembrane region" description="Helical" evidence="1">
    <location>
        <begin position="12"/>
        <end position="33"/>
    </location>
</feature>
<dbReference type="EMBL" id="BLSD01000070">
    <property type="protein sequence ID" value="GFP39622.1"/>
    <property type="molecule type" value="Genomic_DNA"/>
</dbReference>
<dbReference type="Proteomes" id="UP000569018">
    <property type="component" value="Unassembled WGS sequence"/>
</dbReference>
<evidence type="ECO:0000313" key="9">
    <source>
        <dbReference type="Proteomes" id="UP000569018"/>
    </source>
</evidence>
<evidence type="ECO:0000313" key="8">
    <source>
        <dbReference type="Proteomes" id="UP000568877"/>
    </source>
</evidence>
<keyword evidence="1" id="KW-1133">Transmembrane helix</keyword>
<sequence>MEDIFHAIISGAHVFSGYIVILAFLWVFIELVVAGERANITRLQGASFVGTVFLIITWLVGGYLYRVPYGPVKELIKGGPFPWAHEIIMEWKEHAFLFLPFVGFSIATILSKVGDRVAKESGLRRLVLILVLLLLLLAALMAITGVIVAKTGRLGLIE</sequence>
<dbReference type="AlphaFoldDB" id="A0A6V8Q4C9"/>
<protein>
    <submittedName>
        <fullName evidence="6">Uncharacterized protein</fullName>
    </submittedName>
</protein>
<feature type="transmembrane region" description="Helical" evidence="1">
    <location>
        <begin position="95"/>
        <end position="114"/>
    </location>
</feature>
<dbReference type="RefSeq" id="WP_176231677.1">
    <property type="nucleotide sequence ID" value="NZ_BLRZ01000043.1"/>
</dbReference>
<accession>A0A6V8Q4C9</accession>
<dbReference type="EMBL" id="BLRZ01000043">
    <property type="protein sequence ID" value="GFP30131.1"/>
    <property type="molecule type" value="Genomic_DNA"/>
</dbReference>
<keyword evidence="11" id="KW-1185">Reference proteome</keyword>
<evidence type="ECO:0000313" key="4">
    <source>
        <dbReference type="EMBL" id="GFP32935.1"/>
    </source>
</evidence>
<evidence type="ECO:0000313" key="5">
    <source>
        <dbReference type="EMBL" id="GFP37453.1"/>
    </source>
</evidence>
<feature type="transmembrane region" description="Helical" evidence="1">
    <location>
        <begin position="45"/>
        <end position="65"/>
    </location>
</feature>
<comment type="caution">
    <text evidence="6">The sequence shown here is derived from an EMBL/GenBank/DDBJ whole genome shotgun (WGS) entry which is preliminary data.</text>
</comment>
<evidence type="ECO:0000313" key="3">
    <source>
        <dbReference type="EMBL" id="GFP30131.1"/>
    </source>
</evidence>
<evidence type="ECO:0000256" key="1">
    <source>
        <dbReference type="SAM" id="Phobius"/>
    </source>
</evidence>
<evidence type="ECO:0000313" key="2">
    <source>
        <dbReference type="EMBL" id="GFP23769.1"/>
    </source>
</evidence>
<dbReference type="EMBL" id="BLSC01000092">
    <property type="protein sequence ID" value="GFP37453.1"/>
    <property type="molecule type" value="Genomic_DNA"/>
</dbReference>
<evidence type="ECO:0000313" key="10">
    <source>
        <dbReference type="Proteomes" id="UP000585609"/>
    </source>
</evidence>
<reference evidence="7 8" key="1">
    <citation type="journal article" date="2020" name="Front. Microbiol.">
        <title>Single-cell genomics of novel Actinobacteria with the Wood-Ljungdahl pathway discovered in a serpentinizing system.</title>
        <authorList>
            <person name="Merino N."/>
            <person name="Kawai M."/>
            <person name="Boyd E.S."/>
            <person name="Colman D.R."/>
            <person name="McGlynn S.E."/>
            <person name="Nealson K.H."/>
            <person name="Kurokawa K."/>
            <person name="Hongoh Y."/>
        </authorList>
    </citation>
    <scope>NUCLEOTIDE SEQUENCE [LARGE SCALE GENOMIC DNA]</scope>
    <source>
        <strain evidence="2 10">S09_30</strain>
        <strain evidence="3 11">S34</strain>
        <strain evidence="4 8">S42</strain>
        <strain evidence="5 7">S44</strain>
        <strain evidence="6 9">S47</strain>
    </source>
</reference>
<dbReference type="Proteomes" id="UP000561271">
    <property type="component" value="Unassembled WGS sequence"/>
</dbReference>
<gene>
    <name evidence="2" type="ORF">HKBW3S09_01234</name>
    <name evidence="3" type="ORF">HKBW3S34_01051</name>
    <name evidence="4" type="ORF">HKBW3S42_01244</name>
    <name evidence="5" type="ORF">HKBW3S44_01133</name>
    <name evidence="6" type="ORF">HKBW3S47_01320</name>
</gene>